<feature type="domain" description="Bacillithiol biosynthesis BshC C-terminal coiled-coil" evidence="4">
    <location>
        <begin position="384"/>
        <end position="540"/>
    </location>
</feature>
<evidence type="ECO:0000256" key="2">
    <source>
        <dbReference type="HAMAP-Rule" id="MF_01867"/>
    </source>
</evidence>
<protein>
    <recommendedName>
        <fullName evidence="2">Putative cysteine ligase BshC</fullName>
        <ecNumber evidence="2">6.-.-.-</ecNumber>
    </recommendedName>
</protein>
<dbReference type="InterPro" id="IPR055399">
    <property type="entry name" value="CC_BshC"/>
</dbReference>
<dbReference type="InterPro" id="IPR055398">
    <property type="entry name" value="Rossmann-like_BshC"/>
</dbReference>
<comment type="caution">
    <text evidence="5">The sequence shown here is derived from an EMBL/GenBank/DDBJ whole genome shotgun (WGS) entry which is preliminary data.</text>
</comment>
<keyword evidence="1 2" id="KW-0436">Ligase</keyword>
<evidence type="ECO:0000313" key="5">
    <source>
        <dbReference type="EMBL" id="KGX93271.1"/>
    </source>
</evidence>
<dbReference type="OrthoDB" id="9765151at2"/>
<evidence type="ECO:0000313" key="6">
    <source>
        <dbReference type="Proteomes" id="UP000030528"/>
    </source>
</evidence>
<dbReference type="GO" id="GO:0016874">
    <property type="term" value="F:ligase activity"/>
    <property type="evidence" value="ECO:0007669"/>
    <property type="project" value="UniProtKB-UniRule"/>
</dbReference>
<dbReference type="Proteomes" id="UP000030528">
    <property type="component" value="Unassembled WGS sequence"/>
</dbReference>
<feature type="coiled-coil region" evidence="2">
    <location>
        <begin position="461"/>
        <end position="488"/>
    </location>
</feature>
<dbReference type="InterPro" id="IPR011199">
    <property type="entry name" value="Bacillithiol_biosynth_BshC"/>
</dbReference>
<accession>A0A0A5GJ32</accession>
<name>A0A0A5GJ32_9BACI</name>
<dbReference type="Pfam" id="PF24850">
    <property type="entry name" value="CC_BshC"/>
    <property type="match status" value="1"/>
</dbReference>
<keyword evidence="2" id="KW-0175">Coiled coil</keyword>
<dbReference type="HAMAP" id="MF_01867">
    <property type="entry name" value="BshC"/>
    <property type="match status" value="1"/>
</dbReference>
<evidence type="ECO:0000259" key="3">
    <source>
        <dbReference type="Pfam" id="PF10079"/>
    </source>
</evidence>
<dbReference type="eggNOG" id="COG4365">
    <property type="taxonomic scope" value="Bacteria"/>
</dbReference>
<evidence type="ECO:0000259" key="4">
    <source>
        <dbReference type="Pfam" id="PF24850"/>
    </source>
</evidence>
<sequence length="541" mass="63226">MRIQPIQLTSQNRLVKAYREQSDQVIEKFDYNPWKQETFQQRINDIKEQHYQREQLVAHLREVNERWGAPQSTFNSIEELKREDSVVVVGGQQAGLLTGPLYTIHKIISILDFAKKETKALGVPVLPVFWIAGEDHDYDEINHIYLSHHPRMKKFKVLQKQLQKLSVSEMEMDHEAMNQWVERLFSQLDETAYTKDLKSQIQDKLSQSRTFVDFFARILFGLFQEEGLILLDSHDPGLRKLETPYFDKMIQSQPAIAEGVERALHHTAQQGYPVNLDATHQDGHLFYTHEGERVLLVRNEDGHWEGKQGECRCTTEELRRIAEESPHLLSNNVVTRPLMQEFVLPTLAFIAGPGEVAYWSALKPAFHAVGLHMPPVLPRISISLLDRKSEKWLHRHQIAPSMAINEGVSHYKSHWIAMQSYPPVVELADEVKRAVERAHRPLKDKAHEIRDDIGQLAEKNLFHLFRDVEFLQERMEKALEEQHSHELQIFDELDLTLHPEGGLQERIWNVLPWLNKYGFELPSKLNELEYDWECEHHLIYV</sequence>
<dbReference type="EC" id="6.-.-.-" evidence="2"/>
<organism evidence="5 6">
    <name type="scientific">Pontibacillus halophilus JSM 076056 = DSM 19796</name>
    <dbReference type="NCBI Taxonomy" id="1385510"/>
    <lineage>
        <taxon>Bacteria</taxon>
        <taxon>Bacillati</taxon>
        <taxon>Bacillota</taxon>
        <taxon>Bacilli</taxon>
        <taxon>Bacillales</taxon>
        <taxon>Bacillaceae</taxon>
        <taxon>Pontibacillus</taxon>
    </lineage>
</organism>
<proteinExistence type="inferred from homology"/>
<dbReference type="PIRSF" id="PIRSF012535">
    <property type="entry name" value="UCP012535"/>
    <property type="match status" value="1"/>
</dbReference>
<reference evidence="5 6" key="1">
    <citation type="submission" date="2013-08" db="EMBL/GenBank/DDBJ databases">
        <authorList>
            <person name="Huang J."/>
            <person name="Wang G."/>
        </authorList>
    </citation>
    <scope>NUCLEOTIDE SEQUENCE [LARGE SCALE GENOMIC DNA]</scope>
    <source>
        <strain evidence="5 6">JSM 076056</strain>
    </source>
</reference>
<dbReference type="NCBIfam" id="TIGR03998">
    <property type="entry name" value="thiol_BshC"/>
    <property type="match status" value="1"/>
</dbReference>
<keyword evidence="6" id="KW-1185">Reference proteome</keyword>
<dbReference type="STRING" id="1385510.GCA_000425205_01222"/>
<dbReference type="EMBL" id="AVPE01000003">
    <property type="protein sequence ID" value="KGX93271.1"/>
    <property type="molecule type" value="Genomic_DNA"/>
</dbReference>
<dbReference type="AlphaFoldDB" id="A0A0A5GJ32"/>
<evidence type="ECO:0000256" key="1">
    <source>
        <dbReference type="ARBA" id="ARBA00022598"/>
    </source>
</evidence>
<comment type="similarity">
    <text evidence="2">Belongs to the BshC family.</text>
</comment>
<dbReference type="Pfam" id="PF10079">
    <property type="entry name" value="Rossmann-like_BshC"/>
    <property type="match status" value="1"/>
</dbReference>
<feature type="domain" description="Bacillithiol biosynthesis BshC N-terminal Rossmann-like" evidence="3">
    <location>
        <begin position="1"/>
        <end position="379"/>
    </location>
</feature>
<comment type="function">
    <text evidence="2">Involved in bacillithiol (BSH) biosynthesis. May catalyze the last step of the pathway, the addition of cysteine to glucosamine malate (GlcN-Mal) to generate BSH.</text>
</comment>
<gene>
    <name evidence="2" type="primary">bshC</name>
    <name evidence="5" type="ORF">N781_12745</name>
</gene>
<dbReference type="RefSeq" id="WP_026799673.1">
    <property type="nucleotide sequence ID" value="NZ_AULI01000005.1"/>
</dbReference>